<accession>A0ABZ0V774</accession>
<gene>
    <name evidence="9" type="ORF">T9R20_11430</name>
</gene>
<keyword evidence="5 7" id="KW-1133">Transmembrane helix</keyword>
<protein>
    <submittedName>
        <fullName evidence="9">VTT domain-containing protein</fullName>
    </submittedName>
</protein>
<evidence type="ECO:0000313" key="10">
    <source>
        <dbReference type="Proteomes" id="UP001324533"/>
    </source>
</evidence>
<dbReference type="InterPro" id="IPR032818">
    <property type="entry name" value="DedA-like"/>
</dbReference>
<name>A0ABZ0V774_9MICO</name>
<evidence type="ECO:0000256" key="5">
    <source>
        <dbReference type="ARBA" id="ARBA00022989"/>
    </source>
</evidence>
<reference evidence="9 10" key="1">
    <citation type="submission" date="2023-06" db="EMBL/GenBank/DDBJ databases">
        <title>Rock-solubilizing bacteria, Microbacterium invictum, promotes re-establishment of vegetation in rocky wasteland by accelerating rock bio-weathering and reshaping soil bacterial community.</title>
        <authorList>
            <person name="Liu C."/>
        </authorList>
    </citation>
    <scope>NUCLEOTIDE SEQUENCE [LARGE SCALE GENOMIC DNA]</scope>
    <source>
        <strain evidence="9 10">X-18</strain>
    </source>
</reference>
<evidence type="ECO:0000256" key="6">
    <source>
        <dbReference type="ARBA" id="ARBA00023136"/>
    </source>
</evidence>
<dbReference type="EMBL" id="CP139779">
    <property type="protein sequence ID" value="WQB69314.1"/>
    <property type="molecule type" value="Genomic_DNA"/>
</dbReference>
<keyword evidence="6 7" id="KW-0472">Membrane</keyword>
<evidence type="ECO:0000256" key="4">
    <source>
        <dbReference type="ARBA" id="ARBA00022692"/>
    </source>
</evidence>
<feature type="transmembrane region" description="Helical" evidence="7">
    <location>
        <begin position="12"/>
        <end position="32"/>
    </location>
</feature>
<dbReference type="PANTHER" id="PTHR30353:SF0">
    <property type="entry name" value="TRANSMEMBRANE PROTEIN"/>
    <property type="match status" value="1"/>
</dbReference>
<comment type="similarity">
    <text evidence="2 7">Belongs to the DedA family.</text>
</comment>
<dbReference type="RefSeq" id="WP_322409432.1">
    <property type="nucleotide sequence ID" value="NZ_CP139779.1"/>
</dbReference>
<feature type="transmembrane region" description="Helical" evidence="7">
    <location>
        <begin position="168"/>
        <end position="185"/>
    </location>
</feature>
<evidence type="ECO:0000256" key="7">
    <source>
        <dbReference type="RuleBase" id="RU367016"/>
    </source>
</evidence>
<evidence type="ECO:0000256" key="2">
    <source>
        <dbReference type="ARBA" id="ARBA00010792"/>
    </source>
</evidence>
<feature type="transmembrane region" description="Helical" evidence="7">
    <location>
        <begin position="137"/>
        <end position="162"/>
    </location>
</feature>
<dbReference type="InterPro" id="IPR032816">
    <property type="entry name" value="VTT_dom"/>
</dbReference>
<keyword evidence="3 7" id="KW-1003">Cell membrane</keyword>
<proteinExistence type="inferred from homology"/>
<dbReference type="Proteomes" id="UP001324533">
    <property type="component" value="Chromosome"/>
</dbReference>
<evidence type="ECO:0000259" key="8">
    <source>
        <dbReference type="Pfam" id="PF09335"/>
    </source>
</evidence>
<evidence type="ECO:0000256" key="1">
    <source>
        <dbReference type="ARBA" id="ARBA00004651"/>
    </source>
</evidence>
<dbReference type="Pfam" id="PF09335">
    <property type="entry name" value="VTT_dom"/>
    <property type="match status" value="1"/>
</dbReference>
<comment type="subcellular location">
    <subcellularLocation>
        <location evidence="1 7">Cell membrane</location>
        <topology evidence="1 7">Multi-pass membrane protein</topology>
    </subcellularLocation>
</comment>
<organism evidence="9 10">
    <name type="scientific">Microbacterium invictum</name>
    <dbReference type="NCBI Taxonomy" id="515415"/>
    <lineage>
        <taxon>Bacteria</taxon>
        <taxon>Bacillati</taxon>
        <taxon>Actinomycetota</taxon>
        <taxon>Actinomycetes</taxon>
        <taxon>Micrococcales</taxon>
        <taxon>Microbacteriaceae</taxon>
        <taxon>Microbacterium</taxon>
    </lineage>
</organism>
<keyword evidence="4 7" id="KW-0812">Transmembrane</keyword>
<keyword evidence="10" id="KW-1185">Reference proteome</keyword>
<feature type="transmembrane region" description="Helical" evidence="7">
    <location>
        <begin position="52"/>
        <end position="75"/>
    </location>
</feature>
<dbReference type="PANTHER" id="PTHR30353">
    <property type="entry name" value="INNER MEMBRANE PROTEIN DEDA-RELATED"/>
    <property type="match status" value="1"/>
</dbReference>
<sequence length="198" mass="20476">MIDDLLAGISENPWSLAVMAALVLGDAFLVVVPGEVAVTALGALAVVHGAPPLLAVIAVATIAALAGDTLCYLIGRTIGLERWRWMRARRVRAALGAVGDRLQRRTAVVLFTARFVPFARLAVNLTAGASRVPAPRYLLVAALAALGWAVYQSLVGAVVAALVPGGPVVAVVVSIVVALVLGLLIDRLLGRKTLPPAE</sequence>
<feature type="domain" description="VTT" evidence="8">
    <location>
        <begin position="32"/>
        <end position="157"/>
    </location>
</feature>
<evidence type="ECO:0000313" key="9">
    <source>
        <dbReference type="EMBL" id="WQB69314.1"/>
    </source>
</evidence>
<evidence type="ECO:0000256" key="3">
    <source>
        <dbReference type="ARBA" id="ARBA00022475"/>
    </source>
</evidence>